<name>A0A9N9UU41_9HYPO</name>
<reference evidence="2" key="1">
    <citation type="submission" date="2019-06" db="EMBL/GenBank/DDBJ databases">
        <authorList>
            <person name="Broberg M."/>
        </authorList>
    </citation>
    <scope>NUCLEOTIDE SEQUENCE [LARGE SCALE GENOMIC DNA]</scope>
</reference>
<accession>A0A9N9UU41</accession>
<sequence length="140" mass="15354">MEEVLNQLEAELEGSPGLLDAAGHIRESCIMVATTVARTMLPNIAYEDLHEDLSKSEVRLGDLLFDLKSTIVVEHRVAIGMIWASAVTRVAYQTRSDRKDYPTGIWVAILVQVVHREAAALGIVELRKIGGATKVRASLC</sequence>
<evidence type="ECO:0000313" key="1">
    <source>
        <dbReference type="EMBL" id="CAG9999300.1"/>
    </source>
</evidence>
<dbReference type="AlphaFoldDB" id="A0A9N9UU41"/>
<reference evidence="1 2" key="2">
    <citation type="submission" date="2021-10" db="EMBL/GenBank/DDBJ databases">
        <authorList>
            <person name="Piombo E."/>
        </authorList>
    </citation>
    <scope>NUCLEOTIDE SEQUENCE [LARGE SCALE GENOMIC DNA]</scope>
</reference>
<dbReference type="EMBL" id="CABFNO020001553">
    <property type="protein sequence ID" value="CAG9999300.1"/>
    <property type="molecule type" value="Genomic_DNA"/>
</dbReference>
<evidence type="ECO:0000313" key="2">
    <source>
        <dbReference type="Proteomes" id="UP000754883"/>
    </source>
</evidence>
<keyword evidence="2" id="KW-1185">Reference proteome</keyword>
<gene>
    <name evidence="1" type="ORF">CBYS24578_00002373</name>
</gene>
<protein>
    <submittedName>
        <fullName evidence="1">Uncharacterized protein</fullName>
    </submittedName>
</protein>
<proteinExistence type="predicted"/>
<comment type="caution">
    <text evidence="1">The sequence shown here is derived from an EMBL/GenBank/DDBJ whole genome shotgun (WGS) entry which is preliminary data.</text>
</comment>
<organism evidence="1 2">
    <name type="scientific">Clonostachys byssicola</name>
    <dbReference type="NCBI Taxonomy" id="160290"/>
    <lineage>
        <taxon>Eukaryota</taxon>
        <taxon>Fungi</taxon>
        <taxon>Dikarya</taxon>
        <taxon>Ascomycota</taxon>
        <taxon>Pezizomycotina</taxon>
        <taxon>Sordariomycetes</taxon>
        <taxon>Hypocreomycetidae</taxon>
        <taxon>Hypocreales</taxon>
        <taxon>Bionectriaceae</taxon>
        <taxon>Clonostachys</taxon>
    </lineage>
</organism>
<dbReference type="OrthoDB" id="5139553at2759"/>
<dbReference type="Proteomes" id="UP000754883">
    <property type="component" value="Unassembled WGS sequence"/>
</dbReference>